<protein>
    <submittedName>
        <fullName evidence="6">WD40 repeat-like protein</fullName>
    </submittedName>
</protein>
<keyword evidence="2" id="KW-0677">Repeat</keyword>
<dbReference type="PANTHER" id="PTHR19849">
    <property type="entry name" value="PHOSPHOLIPASE A-2-ACTIVATING PROTEIN"/>
    <property type="match status" value="1"/>
</dbReference>
<feature type="region of interest" description="Disordered" evidence="4">
    <location>
        <begin position="92"/>
        <end position="170"/>
    </location>
</feature>
<dbReference type="PROSITE" id="PS50181">
    <property type="entry name" value="FBOX"/>
    <property type="match status" value="1"/>
</dbReference>
<dbReference type="GO" id="GO:0005737">
    <property type="term" value="C:cytoplasm"/>
    <property type="evidence" value="ECO:0007669"/>
    <property type="project" value="TreeGrafter"/>
</dbReference>
<feature type="repeat" description="WD" evidence="3">
    <location>
        <begin position="583"/>
        <end position="612"/>
    </location>
</feature>
<dbReference type="GO" id="GO:0043161">
    <property type="term" value="P:proteasome-mediated ubiquitin-dependent protein catabolic process"/>
    <property type="evidence" value="ECO:0007669"/>
    <property type="project" value="TreeGrafter"/>
</dbReference>
<evidence type="ECO:0000256" key="2">
    <source>
        <dbReference type="ARBA" id="ARBA00022737"/>
    </source>
</evidence>
<dbReference type="SUPFAM" id="SSF81383">
    <property type="entry name" value="F-box domain"/>
    <property type="match status" value="1"/>
</dbReference>
<organism evidence="6 7">
    <name type="scientific">Hesseltinella vesiculosa</name>
    <dbReference type="NCBI Taxonomy" id="101127"/>
    <lineage>
        <taxon>Eukaryota</taxon>
        <taxon>Fungi</taxon>
        <taxon>Fungi incertae sedis</taxon>
        <taxon>Mucoromycota</taxon>
        <taxon>Mucoromycotina</taxon>
        <taxon>Mucoromycetes</taxon>
        <taxon>Mucorales</taxon>
        <taxon>Cunninghamellaceae</taxon>
        <taxon>Hesseltinella</taxon>
    </lineage>
</organism>
<feature type="repeat" description="WD" evidence="3">
    <location>
        <begin position="623"/>
        <end position="661"/>
    </location>
</feature>
<feature type="domain" description="F-box" evidence="5">
    <location>
        <begin position="224"/>
        <end position="271"/>
    </location>
</feature>
<feature type="compositionally biased region" description="Polar residues" evidence="4">
    <location>
        <begin position="121"/>
        <end position="133"/>
    </location>
</feature>
<feature type="region of interest" description="Disordered" evidence="4">
    <location>
        <begin position="1"/>
        <end position="38"/>
    </location>
</feature>
<dbReference type="InterPro" id="IPR001810">
    <property type="entry name" value="F-box_dom"/>
</dbReference>
<dbReference type="SMART" id="SM00320">
    <property type="entry name" value="WD40"/>
    <property type="match status" value="7"/>
</dbReference>
<dbReference type="Pfam" id="PF12937">
    <property type="entry name" value="F-box-like"/>
    <property type="match status" value="1"/>
</dbReference>
<reference evidence="6 7" key="1">
    <citation type="submission" date="2016-07" db="EMBL/GenBank/DDBJ databases">
        <title>Pervasive Adenine N6-methylation of Active Genes in Fungi.</title>
        <authorList>
            <consortium name="DOE Joint Genome Institute"/>
            <person name="Mondo S.J."/>
            <person name="Dannebaum R.O."/>
            <person name="Kuo R.C."/>
            <person name="Labutti K."/>
            <person name="Haridas S."/>
            <person name="Kuo A."/>
            <person name="Salamov A."/>
            <person name="Ahrendt S.R."/>
            <person name="Lipzen A."/>
            <person name="Sullivan W."/>
            <person name="Andreopoulos W.B."/>
            <person name="Clum A."/>
            <person name="Lindquist E."/>
            <person name="Daum C."/>
            <person name="Ramamoorthy G.K."/>
            <person name="Gryganskyi A."/>
            <person name="Culley D."/>
            <person name="Magnuson J.K."/>
            <person name="James T.Y."/>
            <person name="O'Malley M.A."/>
            <person name="Stajich J.E."/>
            <person name="Spatafora J.W."/>
            <person name="Visel A."/>
            <person name="Grigoriev I.V."/>
        </authorList>
    </citation>
    <scope>NUCLEOTIDE SEQUENCE [LARGE SCALE GENOMIC DNA]</scope>
    <source>
        <strain evidence="6 7">NRRL 3301</strain>
    </source>
</reference>
<proteinExistence type="predicted"/>
<comment type="caution">
    <text evidence="6">The sequence shown here is derived from an EMBL/GenBank/DDBJ whole genome shotgun (WGS) entry which is preliminary data.</text>
</comment>
<evidence type="ECO:0000313" key="7">
    <source>
        <dbReference type="Proteomes" id="UP000242146"/>
    </source>
</evidence>
<dbReference type="GO" id="GO:0005634">
    <property type="term" value="C:nucleus"/>
    <property type="evidence" value="ECO:0007669"/>
    <property type="project" value="TreeGrafter"/>
</dbReference>
<evidence type="ECO:0000313" key="6">
    <source>
        <dbReference type="EMBL" id="ORX57385.1"/>
    </source>
</evidence>
<dbReference type="EMBL" id="MCGT01000008">
    <property type="protein sequence ID" value="ORX57385.1"/>
    <property type="molecule type" value="Genomic_DNA"/>
</dbReference>
<feature type="repeat" description="WD" evidence="3">
    <location>
        <begin position="396"/>
        <end position="435"/>
    </location>
</feature>
<dbReference type="Gene3D" id="2.130.10.10">
    <property type="entry name" value="YVTN repeat-like/Quinoprotein amine dehydrogenase"/>
    <property type="match status" value="1"/>
</dbReference>
<dbReference type="InterPro" id="IPR036047">
    <property type="entry name" value="F-box-like_dom_sf"/>
</dbReference>
<dbReference type="PANTHER" id="PTHR19849:SF1">
    <property type="entry name" value="F-BOX_WD REPEAT-CONTAINING PROTEIN 7"/>
    <property type="match status" value="1"/>
</dbReference>
<dbReference type="OrthoDB" id="190105at2759"/>
<accession>A0A1X2GMR7</accession>
<evidence type="ECO:0000256" key="4">
    <source>
        <dbReference type="SAM" id="MobiDB-lite"/>
    </source>
</evidence>
<dbReference type="PROSITE" id="PS50294">
    <property type="entry name" value="WD_REPEATS_REGION"/>
    <property type="match status" value="3"/>
</dbReference>
<dbReference type="STRING" id="101127.A0A1X2GMR7"/>
<dbReference type="PROSITE" id="PS00678">
    <property type="entry name" value="WD_REPEATS_1"/>
    <property type="match status" value="3"/>
</dbReference>
<dbReference type="Proteomes" id="UP000242146">
    <property type="component" value="Unassembled WGS sequence"/>
</dbReference>
<evidence type="ECO:0000256" key="3">
    <source>
        <dbReference type="PROSITE-ProRule" id="PRU00221"/>
    </source>
</evidence>
<feature type="repeat" description="WD" evidence="3">
    <location>
        <begin position="501"/>
        <end position="540"/>
    </location>
</feature>
<feature type="compositionally biased region" description="Polar residues" evidence="4">
    <location>
        <begin position="103"/>
        <end position="114"/>
    </location>
</feature>
<dbReference type="PROSITE" id="PS50082">
    <property type="entry name" value="WD_REPEATS_2"/>
    <property type="match status" value="5"/>
</dbReference>
<evidence type="ECO:0000259" key="5">
    <source>
        <dbReference type="PROSITE" id="PS50181"/>
    </source>
</evidence>
<dbReference type="PRINTS" id="PR00320">
    <property type="entry name" value="GPROTEINBRPT"/>
</dbReference>
<feature type="compositionally biased region" description="Pro residues" evidence="4">
    <location>
        <begin position="1"/>
        <end position="12"/>
    </location>
</feature>
<dbReference type="GO" id="GO:0043130">
    <property type="term" value="F:ubiquitin binding"/>
    <property type="evidence" value="ECO:0007669"/>
    <property type="project" value="TreeGrafter"/>
</dbReference>
<dbReference type="InterPro" id="IPR036322">
    <property type="entry name" value="WD40_repeat_dom_sf"/>
</dbReference>
<dbReference type="CDD" id="cd00200">
    <property type="entry name" value="WD40"/>
    <property type="match status" value="1"/>
</dbReference>
<gene>
    <name evidence="6" type="ORF">DM01DRAFT_1334011</name>
</gene>
<evidence type="ECO:0000256" key="1">
    <source>
        <dbReference type="ARBA" id="ARBA00022574"/>
    </source>
</evidence>
<dbReference type="InterPro" id="IPR001680">
    <property type="entry name" value="WD40_rpt"/>
</dbReference>
<name>A0A1X2GMR7_9FUNG</name>
<dbReference type="SUPFAM" id="SSF50978">
    <property type="entry name" value="WD40 repeat-like"/>
    <property type="match status" value="1"/>
</dbReference>
<dbReference type="InterPro" id="IPR020472">
    <property type="entry name" value="WD40_PAC1"/>
</dbReference>
<feature type="repeat" description="WD" evidence="3">
    <location>
        <begin position="541"/>
        <end position="582"/>
    </location>
</feature>
<keyword evidence="7" id="KW-1185">Reference proteome</keyword>
<dbReference type="InterPro" id="IPR019775">
    <property type="entry name" value="WD40_repeat_CS"/>
</dbReference>
<dbReference type="GO" id="GO:0010992">
    <property type="term" value="P:ubiquitin recycling"/>
    <property type="evidence" value="ECO:0007669"/>
    <property type="project" value="TreeGrafter"/>
</dbReference>
<dbReference type="Gene3D" id="1.20.1280.50">
    <property type="match status" value="1"/>
</dbReference>
<dbReference type="InterPro" id="IPR015943">
    <property type="entry name" value="WD40/YVTN_repeat-like_dom_sf"/>
</dbReference>
<dbReference type="AlphaFoldDB" id="A0A1X2GMR7"/>
<sequence length="700" mass="78601">MHFPVSIPPSPTHPTDTMGSQDDTTKETAFPLSSVATPPSIKYTSFEAAYKACKLKDLTPRKRSVASDDGLPPLINTSFKRARLKEQAVYDQPTAFPSPSPTPVNASYHPTSSLLDPLPNHPNTHPAASSSRHLSPLDLTPSLPHSYPPVPSLQPLISQPDPSPHPSSSENKLWLALDQLPSLVDTYDTLAEDQKTYVLFQLLKRSSKTSLKFVNSIIMPALKRDFLASLPRELALHVISFLDAHSLCHAAMVSRTWRSIIEQDHSTWRLLLYKDGLMEPHEPDSVRSMLRLQQRKDEEEAPKIVEMDDPMEIDEQPDEVSAIVNPYKEEYRQRHMLRQNWRHGRFKRIRFRGHYTQPAQNVVTCLQFDDDHIISGMDDRMINIYHTKTGRHLRTLRGHEGGVWALQYIGNTLVSGSTDRTVRVWDIESGNCTHVFYGHTSTVRCLEIVMPKLINGQMQPAEPLIVTGSRDFTLRVWRLPDPTKDQPFYGSGVNPWYRHTLAGHVGSVRAITAHGNTLVSGSYDNTVGVWDLSTGRLVHRMEGHSQKVYTVVIDPDRGRCISGSMDGTVRIWDLATGQPLEILQGHTILVGLLGLTSDYLVSAAADSTLRVWHPEAGICRHVLSGHQAAITCFQHDNDKVISGSEGALKMWDIKTGRHITDLITNVDHVWRITFNKHRCVAAVCKDEVTSFEVLDFSVVE</sequence>
<feature type="compositionally biased region" description="Polar residues" evidence="4">
    <location>
        <begin position="13"/>
        <end position="22"/>
    </location>
</feature>
<dbReference type="SMART" id="SM00256">
    <property type="entry name" value="FBOX"/>
    <property type="match status" value="1"/>
</dbReference>
<keyword evidence="1 3" id="KW-0853">WD repeat</keyword>
<dbReference type="Pfam" id="PF00400">
    <property type="entry name" value="WD40"/>
    <property type="match status" value="7"/>
</dbReference>